<keyword evidence="3" id="KW-1185">Reference proteome</keyword>
<organism evidence="2 3">
    <name type="scientific">Prymnesium parvum</name>
    <name type="common">Toxic golden alga</name>
    <dbReference type="NCBI Taxonomy" id="97485"/>
    <lineage>
        <taxon>Eukaryota</taxon>
        <taxon>Haptista</taxon>
        <taxon>Haptophyta</taxon>
        <taxon>Prymnesiophyceae</taxon>
        <taxon>Prymnesiales</taxon>
        <taxon>Prymnesiaceae</taxon>
        <taxon>Prymnesium</taxon>
    </lineage>
</organism>
<sequence>MAIDPLVNLSFPPCTPLLPAVHTSPSRRALLSFPLCTPLRPAVHTSPSRHIHLSFPPHTPLLPATYTSPSRHIHLSFPPHTPLLPAHIHLSFPSRSPLLPAMHTRHPWMNNHCFAQVRNLYKRLLVVGRDYPLGLSVVREKAKKAFLANSHLEVGSFEWKKAIAYGRYMVKEMIGVIQLRKYRAIKQRYKET</sequence>
<dbReference type="Proteomes" id="UP001515480">
    <property type="component" value="Unassembled WGS sequence"/>
</dbReference>
<dbReference type="GO" id="GO:0005739">
    <property type="term" value="C:mitochondrion"/>
    <property type="evidence" value="ECO:0007669"/>
    <property type="project" value="TreeGrafter"/>
</dbReference>
<reference evidence="2 3" key="1">
    <citation type="journal article" date="2024" name="Science">
        <title>Giant polyketide synthase enzymes in the biosynthesis of giant marine polyether toxins.</title>
        <authorList>
            <person name="Fallon T.R."/>
            <person name="Shende V.V."/>
            <person name="Wierzbicki I.H."/>
            <person name="Pendleton A.L."/>
            <person name="Watervoot N.F."/>
            <person name="Auber R.P."/>
            <person name="Gonzalez D.J."/>
            <person name="Wisecaver J.H."/>
            <person name="Moore B.S."/>
        </authorList>
    </citation>
    <scope>NUCLEOTIDE SEQUENCE [LARGE SCALE GENOMIC DNA]</scope>
    <source>
        <strain evidence="2 3">12B1</strain>
    </source>
</reference>
<comment type="similarity">
    <text evidence="1">Belongs to the complex I LYR family.</text>
</comment>
<dbReference type="InterPro" id="IPR052000">
    <property type="entry name" value="ETFRF1"/>
</dbReference>
<dbReference type="PANTHER" id="PTHR21024">
    <property type="entry name" value="GROWTH HORMONE-INDUCIBLE SOLUBLE PROTEIN-RELATED"/>
    <property type="match status" value="1"/>
</dbReference>
<dbReference type="AlphaFoldDB" id="A0AB34K6J4"/>
<name>A0AB34K6J4_PRYPA</name>
<dbReference type="CDD" id="cd20265">
    <property type="entry name" value="Complex1_LYR_ETFRF1_LYRM5"/>
    <property type="match status" value="1"/>
</dbReference>
<dbReference type="PANTHER" id="PTHR21024:SF0">
    <property type="entry name" value="ELECTRON TRANSFER FLAVOPROTEIN REGULATORY FACTOR 1"/>
    <property type="match status" value="1"/>
</dbReference>
<dbReference type="InterPro" id="IPR045296">
    <property type="entry name" value="Complex1_LYR_ETFRF1_LYRM5"/>
</dbReference>
<gene>
    <name evidence="2" type="ORF">AB1Y20_010347</name>
</gene>
<evidence type="ECO:0000313" key="2">
    <source>
        <dbReference type="EMBL" id="KAL1529027.1"/>
    </source>
</evidence>
<dbReference type="GO" id="GO:0090324">
    <property type="term" value="P:negative regulation of oxidative phosphorylation"/>
    <property type="evidence" value="ECO:0007669"/>
    <property type="project" value="InterPro"/>
</dbReference>
<dbReference type="EMBL" id="JBGBPQ010000002">
    <property type="protein sequence ID" value="KAL1529027.1"/>
    <property type="molecule type" value="Genomic_DNA"/>
</dbReference>
<dbReference type="GO" id="GO:0022904">
    <property type="term" value="P:respiratory electron transport chain"/>
    <property type="evidence" value="ECO:0007669"/>
    <property type="project" value="TreeGrafter"/>
</dbReference>
<evidence type="ECO:0000256" key="1">
    <source>
        <dbReference type="ARBA" id="ARBA00009508"/>
    </source>
</evidence>
<evidence type="ECO:0000313" key="3">
    <source>
        <dbReference type="Proteomes" id="UP001515480"/>
    </source>
</evidence>
<proteinExistence type="inferred from homology"/>
<accession>A0AB34K6J4</accession>
<protein>
    <submittedName>
        <fullName evidence="2">Uncharacterized protein</fullName>
    </submittedName>
</protein>
<comment type="caution">
    <text evidence="2">The sequence shown here is derived from an EMBL/GenBank/DDBJ whole genome shotgun (WGS) entry which is preliminary data.</text>
</comment>